<evidence type="ECO:0000256" key="8">
    <source>
        <dbReference type="SAM" id="Phobius"/>
    </source>
</evidence>
<evidence type="ECO:0000256" key="3">
    <source>
        <dbReference type="ARBA" id="ARBA00022792"/>
    </source>
</evidence>
<dbReference type="Proteomes" id="UP000000314">
    <property type="component" value="Chromosome 4"/>
</dbReference>
<evidence type="ECO:0000259" key="9">
    <source>
        <dbReference type="PROSITE" id="PS51758"/>
    </source>
</evidence>
<evidence type="ECO:0000256" key="2">
    <source>
        <dbReference type="ARBA" id="ARBA00022692"/>
    </source>
</evidence>
<organism evidence="10 11">
    <name type="scientific">Komagataella phaffii (strain GS115 / ATCC 20864)</name>
    <name type="common">Yeast</name>
    <name type="synonym">Pichia pastoris</name>
    <dbReference type="NCBI Taxonomy" id="644223"/>
    <lineage>
        <taxon>Eukaryota</taxon>
        <taxon>Fungi</taxon>
        <taxon>Dikarya</taxon>
        <taxon>Ascomycota</taxon>
        <taxon>Saccharomycotina</taxon>
        <taxon>Pichiomycetes</taxon>
        <taxon>Pichiales</taxon>
        <taxon>Pichiaceae</taxon>
        <taxon>Komagataella</taxon>
    </lineage>
</organism>
<dbReference type="PROSITE" id="PS51758">
    <property type="entry name" value="LETM1_RBD"/>
    <property type="match status" value="1"/>
</dbReference>
<dbReference type="eggNOG" id="KOG1043">
    <property type="taxonomic scope" value="Eukaryota"/>
</dbReference>
<dbReference type="HOGENOM" id="CLU_008958_5_0_1"/>
<feature type="transmembrane region" description="Helical" evidence="8">
    <location>
        <begin position="117"/>
        <end position="137"/>
    </location>
</feature>
<keyword evidence="3" id="KW-0999">Mitochondrion inner membrane</keyword>
<name>C4R927_KOMPG</name>
<keyword evidence="6 8" id="KW-0472">Membrane</keyword>
<keyword evidence="4 8" id="KW-1133">Transmembrane helix</keyword>
<dbReference type="GO" id="GO:0043022">
    <property type="term" value="F:ribosome binding"/>
    <property type="evidence" value="ECO:0007669"/>
    <property type="project" value="InterPro"/>
</dbReference>
<reference evidence="10 11" key="1">
    <citation type="journal article" date="2009" name="Nat. Biotechnol.">
        <title>Genome sequence of the recombinant protein production host Pichia pastoris.</title>
        <authorList>
            <person name="De Schutter K."/>
            <person name="Lin Y.C."/>
            <person name="Tiels P."/>
            <person name="Van Hecke A."/>
            <person name="Glinka S."/>
            <person name="Weber-Lehmann J."/>
            <person name="Rouze P."/>
            <person name="Van de Peer Y."/>
            <person name="Callewaert N."/>
        </authorList>
    </citation>
    <scope>NUCLEOTIDE SEQUENCE [LARGE SCALE GENOMIC DNA]</scope>
    <source>
        <strain evidence="11">GS115 / ATCC 20864</strain>
    </source>
</reference>
<dbReference type="OMA" id="LQHYWDG"/>
<dbReference type="AlphaFoldDB" id="C4R927"/>
<proteinExistence type="predicted"/>
<evidence type="ECO:0000256" key="4">
    <source>
        <dbReference type="ARBA" id="ARBA00022989"/>
    </source>
</evidence>
<dbReference type="SMR" id="C4R927"/>
<dbReference type="FunCoup" id="C4R927">
    <property type="interactions" value="569"/>
</dbReference>
<comment type="subcellular location">
    <subcellularLocation>
        <location evidence="1">Mitochondrion inner membrane</location>
        <topology evidence="1">Single-pass membrane protein</topology>
    </subcellularLocation>
</comment>
<evidence type="ECO:0000256" key="7">
    <source>
        <dbReference type="PROSITE-ProRule" id="PRU01094"/>
    </source>
</evidence>
<dbReference type="PANTHER" id="PTHR14009">
    <property type="entry name" value="LEUCINE ZIPPER-EF-HAND CONTAINING TRANSMEMBRANE PROTEIN"/>
    <property type="match status" value="1"/>
</dbReference>
<gene>
    <name evidence="10" type="ordered locus">PAS_chr4_0998</name>
</gene>
<dbReference type="GeneID" id="8201233"/>
<dbReference type="InParanoid" id="C4R927"/>
<dbReference type="RefSeq" id="XP_002494281.1">
    <property type="nucleotide sequence ID" value="XM_002494236.1"/>
</dbReference>
<dbReference type="GO" id="GO:0030003">
    <property type="term" value="P:intracellular monoatomic cation homeostasis"/>
    <property type="evidence" value="ECO:0007669"/>
    <property type="project" value="TreeGrafter"/>
</dbReference>
<evidence type="ECO:0000256" key="1">
    <source>
        <dbReference type="ARBA" id="ARBA00004434"/>
    </source>
</evidence>
<dbReference type="GO" id="GO:0005743">
    <property type="term" value="C:mitochondrial inner membrane"/>
    <property type="evidence" value="ECO:0007669"/>
    <property type="project" value="UniProtKB-SubCell"/>
</dbReference>
<evidence type="ECO:0000256" key="5">
    <source>
        <dbReference type="ARBA" id="ARBA00023128"/>
    </source>
</evidence>
<keyword evidence="5 7" id="KW-0496">Mitochondrion</keyword>
<accession>C4R927</accession>
<dbReference type="InterPro" id="IPR033122">
    <property type="entry name" value="LETM1-like_RBD"/>
</dbReference>
<dbReference type="InterPro" id="IPR044202">
    <property type="entry name" value="LETM1/MDM38-like"/>
</dbReference>
<keyword evidence="11" id="KW-1185">Reference proteome</keyword>
<dbReference type="OrthoDB" id="275278at2759"/>
<dbReference type="KEGG" id="ppa:PAS_chr4_0998"/>
<feature type="domain" description="Letm1 RBD" evidence="9">
    <location>
        <begin position="160"/>
        <end position="354"/>
    </location>
</feature>
<evidence type="ECO:0000313" key="11">
    <source>
        <dbReference type="Proteomes" id="UP000000314"/>
    </source>
</evidence>
<protein>
    <recommendedName>
        <fullName evidence="9">Letm1 RBD domain-containing protein</fullName>
    </recommendedName>
</protein>
<dbReference type="EMBL" id="FN392322">
    <property type="protein sequence ID" value="CAY72102.1"/>
    <property type="molecule type" value="Genomic_DNA"/>
</dbReference>
<dbReference type="GO" id="GO:1902600">
    <property type="term" value="P:proton transmembrane transport"/>
    <property type="evidence" value="ECO:0007669"/>
    <property type="project" value="EnsemblFungi"/>
</dbReference>
<sequence>MYLRNFRYVGLLQRSRHVLIPLIVGKAPLALLPCTSRGSIRAYSEKKLVNISGPETPKKNIWAKVKHEAQHYWDGTKLLGMEIRISSKLLLKMATGYELTRREFKQLTRTTSDIMRLFPFAMFIIVPFAELLLPVALKIFPNLLPSTYESKLDKAKKAKLLRKTRTKVSEVLRNAKSSIKLPSNVTEEEKTLFKEFYQAVKSGSNEQISREQLIRVARMFKDDLVLDNLSRPLLVAISKYINLKPFGTDQILRYRIRHKMLNIKKDDRVISYEGVDSLTAQELQVACASRGFKVHTVPSEELRNSLSLWLKMRLEDKIPSTLLILACAYDYGNVATTNENLYENLQAILGSLPEEIYHVTELDVDDDTVTHKQRLNVLKEQEHLIKSEVNQEKDHIVLVRDGLSLDDADESTDQQLKKDDKT</sequence>
<dbReference type="GO" id="GO:0032979">
    <property type="term" value="P:protein insertion into mitochondrial inner membrane from matrix"/>
    <property type="evidence" value="ECO:0007669"/>
    <property type="project" value="EnsemblFungi"/>
</dbReference>
<dbReference type="PANTHER" id="PTHR14009:SF1">
    <property type="entry name" value="MITOCHONDRIAL PROTON_CALCIUM EXCHANGER PROTEIN"/>
    <property type="match status" value="1"/>
</dbReference>
<dbReference type="GO" id="GO:0006813">
    <property type="term" value="P:potassium ion transport"/>
    <property type="evidence" value="ECO:0007669"/>
    <property type="project" value="EnsemblFungi"/>
</dbReference>
<keyword evidence="2 8" id="KW-0812">Transmembrane</keyword>
<evidence type="ECO:0000313" key="10">
    <source>
        <dbReference type="EMBL" id="CAY72102.1"/>
    </source>
</evidence>
<dbReference type="Pfam" id="PF07766">
    <property type="entry name" value="LETM1_RBD"/>
    <property type="match status" value="1"/>
</dbReference>
<evidence type="ECO:0000256" key="6">
    <source>
        <dbReference type="ARBA" id="ARBA00023136"/>
    </source>
</evidence>